<accession>A0A182YM87</accession>
<dbReference type="VEuPathDB" id="VectorBase:ASTEI09573"/>
<keyword evidence="4" id="KW-1185">Reference proteome</keyword>
<comment type="subcellular location">
    <subcellularLocation>
        <location evidence="2">Nucleus</location>
    </subcellularLocation>
</comment>
<evidence type="ECO:0000313" key="3">
    <source>
        <dbReference type="EnsemblMetazoa" id="ASTEI09573-PA"/>
    </source>
</evidence>
<evidence type="ECO:0000256" key="1">
    <source>
        <dbReference type="ARBA" id="ARBA00023054"/>
    </source>
</evidence>
<dbReference type="AlphaFoldDB" id="A0A182YM87"/>
<dbReference type="GO" id="GO:0005694">
    <property type="term" value="C:chromosome"/>
    <property type="evidence" value="ECO:0007669"/>
    <property type="project" value="InterPro"/>
</dbReference>
<dbReference type="PIRSF" id="PIRSF005719">
    <property type="entry name" value="SMC"/>
    <property type="match status" value="1"/>
</dbReference>
<dbReference type="STRING" id="30069.A0A182YM87"/>
<keyword evidence="2" id="KW-0539">Nucleus</keyword>
<dbReference type="Gene3D" id="3.30.70.1620">
    <property type="match status" value="1"/>
</dbReference>
<dbReference type="GO" id="GO:0051276">
    <property type="term" value="P:chromosome organization"/>
    <property type="evidence" value="ECO:0007669"/>
    <property type="project" value="InterPro"/>
</dbReference>
<reference evidence="3" key="2">
    <citation type="submission" date="2020-05" db="UniProtKB">
        <authorList>
            <consortium name="EnsemblMetazoa"/>
        </authorList>
    </citation>
    <scope>IDENTIFICATION</scope>
    <source>
        <strain evidence="3">Indian</strain>
    </source>
</reference>
<keyword evidence="1" id="KW-0175">Coiled coil</keyword>
<dbReference type="GO" id="GO:0005524">
    <property type="term" value="F:ATP binding"/>
    <property type="evidence" value="ECO:0007669"/>
    <property type="project" value="InterPro"/>
</dbReference>
<dbReference type="VEuPathDB" id="VectorBase:ASTE002276"/>
<dbReference type="Proteomes" id="UP000076408">
    <property type="component" value="Unassembled WGS sequence"/>
</dbReference>
<dbReference type="Gene3D" id="3.40.50.300">
    <property type="entry name" value="P-loop containing nucleotide triphosphate hydrolases"/>
    <property type="match status" value="2"/>
</dbReference>
<dbReference type="EnsemblMetazoa" id="ASTEI09573-RA">
    <property type="protein sequence ID" value="ASTEI09573-PA"/>
    <property type="gene ID" value="ASTEI09573"/>
</dbReference>
<dbReference type="InterPro" id="IPR010935">
    <property type="entry name" value="SMC_hinge"/>
</dbReference>
<dbReference type="Pfam" id="PF06470">
    <property type="entry name" value="SMC_hinge"/>
    <property type="match status" value="1"/>
</dbReference>
<dbReference type="InterPro" id="IPR036277">
    <property type="entry name" value="SMC_hinge_sf"/>
</dbReference>
<evidence type="ECO:0000256" key="2">
    <source>
        <dbReference type="PIRNR" id="PIRNR005719"/>
    </source>
</evidence>
<evidence type="ECO:0000313" key="4">
    <source>
        <dbReference type="Proteomes" id="UP000076408"/>
    </source>
</evidence>
<dbReference type="InterPro" id="IPR003395">
    <property type="entry name" value="RecF/RecN/SMC_N"/>
</dbReference>
<name>A0A182YM87_ANOST</name>
<dbReference type="InterPro" id="IPR027417">
    <property type="entry name" value="P-loop_NTPase"/>
</dbReference>
<dbReference type="InterPro" id="IPR024704">
    <property type="entry name" value="SMC"/>
</dbReference>
<dbReference type="SUPFAM" id="SSF52540">
    <property type="entry name" value="P-loop containing nucleoside triphosphate hydrolases"/>
    <property type="match status" value="1"/>
</dbReference>
<dbReference type="GO" id="GO:0016887">
    <property type="term" value="F:ATP hydrolysis activity"/>
    <property type="evidence" value="ECO:0007669"/>
    <property type="project" value="InterPro"/>
</dbReference>
<proteinExistence type="inferred from homology"/>
<dbReference type="PANTHER" id="PTHR43977">
    <property type="entry name" value="STRUCTURAL MAINTENANCE OF CHROMOSOMES PROTEIN 3"/>
    <property type="match status" value="1"/>
</dbReference>
<protein>
    <recommendedName>
        <fullName evidence="2">Structural maintenance of chromosomes protein</fullName>
    </recommendedName>
</protein>
<dbReference type="Pfam" id="PF02463">
    <property type="entry name" value="SMC_N"/>
    <property type="match status" value="2"/>
</dbReference>
<reference evidence="4" key="1">
    <citation type="journal article" date="2014" name="Genome Biol.">
        <title>Genome analysis of a major urban malaria vector mosquito, Anopheles stephensi.</title>
        <authorList>
            <person name="Jiang X."/>
            <person name="Peery A."/>
            <person name="Hall A.B."/>
            <person name="Sharma A."/>
            <person name="Chen X.G."/>
            <person name="Waterhouse R.M."/>
            <person name="Komissarov A."/>
            <person name="Riehle M.M."/>
            <person name="Shouche Y."/>
            <person name="Sharakhova M.V."/>
            <person name="Lawson D."/>
            <person name="Pakpour N."/>
            <person name="Arensburger P."/>
            <person name="Davidson V.L."/>
            <person name="Eiglmeier K."/>
            <person name="Emrich S."/>
            <person name="George P."/>
            <person name="Kennedy R.C."/>
            <person name="Mane S.P."/>
            <person name="Maslen G."/>
            <person name="Oringanje C."/>
            <person name="Qi Y."/>
            <person name="Settlage R."/>
            <person name="Tojo M."/>
            <person name="Tubio J.M."/>
            <person name="Unger M.F."/>
            <person name="Wang B."/>
            <person name="Vernick K.D."/>
            <person name="Ribeiro J.M."/>
            <person name="James A.A."/>
            <person name="Michel K."/>
            <person name="Riehle M.A."/>
            <person name="Luckhart S."/>
            <person name="Sharakhov I.V."/>
            <person name="Tu Z."/>
        </authorList>
    </citation>
    <scope>NUCLEOTIDE SEQUENCE [LARGE SCALE GENOMIC DNA]</scope>
    <source>
        <strain evidence="4">Indian</strain>
    </source>
</reference>
<organism evidence="3 4">
    <name type="scientific">Anopheles stephensi</name>
    <name type="common">Indo-Pakistan malaria mosquito</name>
    <dbReference type="NCBI Taxonomy" id="30069"/>
    <lineage>
        <taxon>Eukaryota</taxon>
        <taxon>Metazoa</taxon>
        <taxon>Ecdysozoa</taxon>
        <taxon>Arthropoda</taxon>
        <taxon>Hexapoda</taxon>
        <taxon>Insecta</taxon>
        <taxon>Pterygota</taxon>
        <taxon>Neoptera</taxon>
        <taxon>Endopterygota</taxon>
        <taxon>Diptera</taxon>
        <taxon>Nematocera</taxon>
        <taxon>Culicoidea</taxon>
        <taxon>Culicidae</taxon>
        <taxon>Anophelinae</taxon>
        <taxon>Anopheles</taxon>
    </lineage>
</organism>
<dbReference type="SMART" id="SM00968">
    <property type="entry name" value="SMC_hinge"/>
    <property type="match status" value="1"/>
</dbReference>
<dbReference type="VEuPathDB" id="VectorBase:ASTEI20_034277"/>
<comment type="similarity">
    <text evidence="2">Belongs to the SMC family.</text>
</comment>
<dbReference type="SUPFAM" id="SSF75553">
    <property type="entry name" value="Smc hinge domain"/>
    <property type="match status" value="1"/>
</dbReference>
<dbReference type="GO" id="GO:0005634">
    <property type="term" value="C:nucleus"/>
    <property type="evidence" value="ECO:0007669"/>
    <property type="project" value="UniProtKB-SubCell"/>
</dbReference>
<dbReference type="OMA" id="EYNFMPL"/>
<dbReference type="Gene3D" id="1.20.1060.20">
    <property type="match status" value="1"/>
</dbReference>
<sequence length="1254" mass="143270">MYLREIIINGFKSYMNQTVVEQLDPKHNVVVGRNGSGKSNFFSAIEFVLSDEYTNLRQSERAGLINKGASKSRTESAFVEIVLVEKASISAVSCICSCKGVGCGGVGQSFAIGRFCPQGHHRAVTTNMAYLEKKPSDCGETRVRRTISATKDQYKLNGRNATRREVVEMLDSLGLSTASPYYIVKQGKINQLAMSRPPQLLQVLFEIGGIRVYDEKLKETIKLMHDADLCLKQIRTVRSSLGERLKLLFNERKEQEQFEQLDKKHRLLSFMVLDKKHQEAVRALNALDHTEQSWKEQERQFVLQKSEAMEKSNELKRHRKDTSAELTNAQAKQTYLGEEHIRLQKQMVKLDLQLQDTVQELGRQRVDQEREQTELVRQQTDISDVQMQLETVARQLAAVQERKDTLESAFLKKKERRNEILDKQRRGIQFTTREARDQFLRNEIAYVCNQIKVQTEALGRMKIEHKELIGGLEIKKEDGTRYEGEHGTLANQENAYKAQLAQIGARLQESKTVRETLAADESRKMIELNHRRAQVSDHEQKLRKQIGTRVADGWRAVAKVLDMLRTQHADHHPVLAGYHGRVFEAFQCEEELFRAVETVAGSKLYYHIVESEAIANELIALCNKHQLRGEYNFMPLNKLQAGQQMHTAVRSDATVRPLVSLLTYDNRFEIVFQHIFGGTLLCDGLETAVNAHRQHQRSCVTRDGDMVGRGALTGGYRAPGTTKLHQALALCEMGAKIARLESDLQSIRKLKSKADEIIDKDEQDRVIVEAKHRKMVRNREQLQALLHAVPTQCRRLGEKCTELERKIRTQQTDLDLLVAKEESLRRELETQFICVLTEKEERFIAQLDEEIRCLRTQQNEAFNAELQVQREKDKLENRLNGQLIPKRDALIASLAGRSYGSLANQRTVYEQQQKTLSSKIDLLVQDISNVDKQVRDLTDKGKKLTKELEYWLKKLKHAEEAISTKDPRETSHEARKRQLAAEVNRYAKEIEALGVLPAFDQGYDKMTLPKLMQELERTSKQLKKFSSVNKTAVDEYARVSQSLSVMDRKLKESEDTRKMHESTVQRLQAQRMDCIEHIFNTVNRNFIEIFSRFVPAGCGKLILQTTDGNADSDDTTTDESYDGDGVPDRYVGLAVEVSFMASEGTRSELGTLSGGQKTLVAIALIFAMQKYNPAPFYLFDEIDQALDSGHRKVVANEIHALSANSQFITITFRRELLEHADKYFGVRYRNTASSIGAVSKERAFDFVVDDTIRR</sequence>